<name>A0AA36IIP5_9DINO</name>
<feature type="non-terminal residue" evidence="2">
    <location>
        <position position="1"/>
    </location>
</feature>
<comment type="caution">
    <text evidence="2">The sequence shown here is derived from an EMBL/GenBank/DDBJ whole genome shotgun (WGS) entry which is preliminary data.</text>
</comment>
<reference evidence="2" key="1">
    <citation type="submission" date="2023-08" db="EMBL/GenBank/DDBJ databases">
        <authorList>
            <person name="Chen Y."/>
            <person name="Shah S."/>
            <person name="Dougan E. K."/>
            <person name="Thang M."/>
            <person name="Chan C."/>
        </authorList>
    </citation>
    <scope>NUCLEOTIDE SEQUENCE</scope>
</reference>
<organism evidence="2 3">
    <name type="scientific">Effrenium voratum</name>
    <dbReference type="NCBI Taxonomy" id="2562239"/>
    <lineage>
        <taxon>Eukaryota</taxon>
        <taxon>Sar</taxon>
        <taxon>Alveolata</taxon>
        <taxon>Dinophyceae</taxon>
        <taxon>Suessiales</taxon>
        <taxon>Symbiodiniaceae</taxon>
        <taxon>Effrenium</taxon>
    </lineage>
</organism>
<dbReference type="PANTHER" id="PTHR47938:SF35">
    <property type="entry name" value="PENTATRICOPEPTIDE REPEAT-CONTAINING PROTEIN 4, MITOCHONDRIAL-RELATED"/>
    <property type="match status" value="1"/>
</dbReference>
<dbReference type="Pfam" id="PF13812">
    <property type="entry name" value="PPR_3"/>
    <property type="match status" value="2"/>
</dbReference>
<dbReference type="Proteomes" id="UP001178507">
    <property type="component" value="Unassembled WGS sequence"/>
</dbReference>
<dbReference type="InterPro" id="IPR011990">
    <property type="entry name" value="TPR-like_helical_dom_sf"/>
</dbReference>
<evidence type="ECO:0000313" key="3">
    <source>
        <dbReference type="Proteomes" id="UP001178507"/>
    </source>
</evidence>
<dbReference type="AlphaFoldDB" id="A0AA36IIP5"/>
<dbReference type="PANTHER" id="PTHR47938">
    <property type="entry name" value="RESPIRATORY COMPLEX I CHAPERONE (CIA84), PUTATIVE (AFU_ORTHOLOGUE AFUA_2G06020)-RELATED"/>
    <property type="match status" value="1"/>
</dbReference>
<dbReference type="GO" id="GO:0003729">
    <property type="term" value="F:mRNA binding"/>
    <property type="evidence" value="ECO:0007669"/>
    <property type="project" value="TreeGrafter"/>
</dbReference>
<dbReference type="PROSITE" id="PS51375">
    <property type="entry name" value="PPR"/>
    <property type="match status" value="1"/>
</dbReference>
<dbReference type="Gene3D" id="1.25.40.10">
    <property type="entry name" value="Tetratricopeptide repeat domain"/>
    <property type="match status" value="3"/>
</dbReference>
<feature type="repeat" description="PPR" evidence="1">
    <location>
        <begin position="192"/>
        <end position="226"/>
    </location>
</feature>
<dbReference type="InterPro" id="IPR002885">
    <property type="entry name" value="PPR_rpt"/>
</dbReference>
<dbReference type="EMBL" id="CAUJNA010001451">
    <property type="protein sequence ID" value="CAJ1387065.1"/>
    <property type="molecule type" value="Genomic_DNA"/>
</dbReference>
<evidence type="ECO:0000256" key="1">
    <source>
        <dbReference type="PROSITE-ProRule" id="PRU00708"/>
    </source>
</evidence>
<evidence type="ECO:0008006" key="4">
    <source>
        <dbReference type="Google" id="ProtNLM"/>
    </source>
</evidence>
<protein>
    <recommendedName>
        <fullName evidence="4">Pentatricopeptide repeat-containing protein, chloroplastic</fullName>
    </recommendedName>
</protein>
<keyword evidence="3" id="KW-1185">Reference proteome</keyword>
<accession>A0AA36IIP5</accession>
<proteinExistence type="predicted"/>
<evidence type="ECO:0000313" key="2">
    <source>
        <dbReference type="EMBL" id="CAJ1387065.1"/>
    </source>
</evidence>
<feature type="non-terminal residue" evidence="2">
    <location>
        <position position="370"/>
    </location>
</feature>
<gene>
    <name evidence="2" type="ORF">EVOR1521_LOCUS13212</name>
</gene>
<sequence length="370" mass="39433">RAGVVSCNSAISACGAWQRAVALLRRGPRNIISYNATMALCDWMCTLSWLSQSQQDTLQPSNISVNTAVNAAGKAGRWQHALFALQELATPTVRSLGCAVTACETVRCWTWALQLLTGAPAAPNSVVFGAGISACRGQLVRAMQLLSEAERSLAQLDVIVFNAAISACETAGAWQEALGLLARLSLRRLRKSVISFNGCLSACVRCAQWRFCLELLQAMARQDVPPNAISFNATITACEKTGEWQQALHLLSQLGTPDIVSFSAAISACGAGRSWRHALALLRGANARRLAELVACNSALSACAAVGAWRQGLQLLSSSVAPDLITYNAAMQAVGLPWRVALQALRQSQELMPNVLSYGAAIDACERTMV</sequence>